<dbReference type="SUPFAM" id="SSF55729">
    <property type="entry name" value="Acyl-CoA N-acyltransferases (Nat)"/>
    <property type="match status" value="1"/>
</dbReference>
<proteinExistence type="predicted"/>
<dbReference type="Pfam" id="PF00583">
    <property type="entry name" value="Acetyltransf_1"/>
    <property type="match status" value="1"/>
</dbReference>
<sequence>MTVKLIETKKDSKDWKKIKALYLRAFPAVERLPFWLLKKKTQRRIAEFCSLYDDDEWVGFIYTLKNDSLAYVFFLAIDDAKRSHGYGSKLIRLLTDRYAGLVIGLSAERPDDQAENNEQRIRRQKFYQRNDFLHSGYYSVEKGGEKFDFLTYQGRKIDSDEYPKIMHECLGLFQRFILPVKMIADGSESNGRHS</sequence>
<dbReference type="Gene3D" id="3.40.630.30">
    <property type="match status" value="1"/>
</dbReference>
<gene>
    <name evidence="2" type="ORF">SAMN02910432_01710</name>
</gene>
<dbReference type="PROSITE" id="PS51186">
    <property type="entry name" value="GNAT"/>
    <property type="match status" value="1"/>
</dbReference>
<dbReference type="OrthoDB" id="9127144at2"/>
<dbReference type="EMBL" id="FOPI01000031">
    <property type="protein sequence ID" value="SFG52691.1"/>
    <property type="molecule type" value="Genomic_DNA"/>
</dbReference>
<evidence type="ECO:0000259" key="1">
    <source>
        <dbReference type="PROSITE" id="PS51186"/>
    </source>
</evidence>
<name>A0A1I2SS14_9LACO</name>
<protein>
    <submittedName>
        <fullName evidence="2">Acetyltransferase (GNAT) domain-containing protein</fullName>
    </submittedName>
</protein>
<dbReference type="CDD" id="cd04301">
    <property type="entry name" value="NAT_SF"/>
    <property type="match status" value="1"/>
</dbReference>
<accession>A0A1I2SS14</accession>
<dbReference type="RefSeq" id="WP_046922742.1">
    <property type="nucleotide sequence ID" value="NZ_AYYL01000053.1"/>
</dbReference>
<evidence type="ECO:0000313" key="2">
    <source>
        <dbReference type="EMBL" id="SFG52691.1"/>
    </source>
</evidence>
<dbReference type="Proteomes" id="UP000182635">
    <property type="component" value="Unassembled WGS sequence"/>
</dbReference>
<organism evidence="2">
    <name type="scientific">Ligilactobacillus ruminis DSM 20403 = NBRC 102161</name>
    <dbReference type="NCBI Taxonomy" id="1423798"/>
    <lineage>
        <taxon>Bacteria</taxon>
        <taxon>Bacillati</taxon>
        <taxon>Bacillota</taxon>
        <taxon>Bacilli</taxon>
        <taxon>Lactobacillales</taxon>
        <taxon>Lactobacillaceae</taxon>
        <taxon>Ligilactobacillus</taxon>
    </lineage>
</organism>
<dbReference type="GO" id="GO:0016747">
    <property type="term" value="F:acyltransferase activity, transferring groups other than amino-acyl groups"/>
    <property type="evidence" value="ECO:0007669"/>
    <property type="project" value="InterPro"/>
</dbReference>
<dbReference type="InterPro" id="IPR000182">
    <property type="entry name" value="GNAT_dom"/>
</dbReference>
<feature type="domain" description="N-acetyltransferase" evidence="1">
    <location>
        <begin position="1"/>
        <end position="169"/>
    </location>
</feature>
<keyword evidence="2" id="KW-0808">Transferase</keyword>
<reference evidence="2" key="1">
    <citation type="submission" date="2016-10" db="EMBL/GenBank/DDBJ databases">
        <authorList>
            <person name="de Groot N.N."/>
        </authorList>
    </citation>
    <scope>NUCLEOTIDE SEQUENCE [LARGE SCALE GENOMIC DNA]</scope>
    <source>
        <strain evidence="2">DSM 20403</strain>
    </source>
</reference>
<dbReference type="InterPro" id="IPR016181">
    <property type="entry name" value="Acyl_CoA_acyltransferase"/>
</dbReference>
<dbReference type="AlphaFoldDB" id="A0A1I2SS14"/>